<gene>
    <name evidence="2" type="ORF">EI77_02578</name>
</gene>
<dbReference type="RefSeq" id="WP_133795604.1">
    <property type="nucleotide sequence ID" value="NZ_SOCA01000003.1"/>
</dbReference>
<reference evidence="2 3" key="1">
    <citation type="submission" date="2019-03" db="EMBL/GenBank/DDBJ databases">
        <title>Genomic Encyclopedia of Archaeal and Bacterial Type Strains, Phase II (KMG-II): from individual species to whole genera.</title>
        <authorList>
            <person name="Goeker M."/>
        </authorList>
    </citation>
    <scope>NUCLEOTIDE SEQUENCE [LARGE SCALE GENOMIC DNA]</scope>
    <source>
        <strain evidence="2 3">ATCC 25309</strain>
    </source>
</reference>
<accession>A0A4R7RZR6</accession>
<evidence type="ECO:0000313" key="2">
    <source>
        <dbReference type="EMBL" id="TDU71452.1"/>
    </source>
</evidence>
<keyword evidence="3" id="KW-1185">Reference proteome</keyword>
<keyword evidence="1" id="KW-0812">Transmembrane</keyword>
<dbReference type="EMBL" id="SOCA01000003">
    <property type="protein sequence ID" value="TDU71452.1"/>
    <property type="molecule type" value="Genomic_DNA"/>
</dbReference>
<feature type="transmembrane region" description="Helical" evidence="1">
    <location>
        <begin position="32"/>
        <end position="58"/>
    </location>
</feature>
<sequence>MNENPSSIDPVSSAQQILDDVKKFAHEDPTKAAAAAFGVGLLITMLPARAILGSAAFLGATFLRPTLLTLGLVKGLELCCKNNRTPSNPS</sequence>
<evidence type="ECO:0000313" key="3">
    <source>
        <dbReference type="Proteomes" id="UP000295662"/>
    </source>
</evidence>
<keyword evidence="1" id="KW-0472">Membrane</keyword>
<proteinExistence type="predicted"/>
<organism evidence="2 3">
    <name type="scientific">Prosthecobacter fusiformis</name>
    <dbReference type="NCBI Taxonomy" id="48464"/>
    <lineage>
        <taxon>Bacteria</taxon>
        <taxon>Pseudomonadati</taxon>
        <taxon>Verrucomicrobiota</taxon>
        <taxon>Verrucomicrobiia</taxon>
        <taxon>Verrucomicrobiales</taxon>
        <taxon>Verrucomicrobiaceae</taxon>
        <taxon>Prosthecobacter</taxon>
    </lineage>
</organism>
<dbReference type="OrthoDB" id="9933676at2"/>
<name>A0A4R7RZR6_9BACT</name>
<keyword evidence="1" id="KW-1133">Transmembrane helix</keyword>
<dbReference type="AlphaFoldDB" id="A0A4R7RZR6"/>
<protein>
    <submittedName>
        <fullName evidence="2">Uncharacterized protein</fullName>
    </submittedName>
</protein>
<dbReference type="Proteomes" id="UP000295662">
    <property type="component" value="Unassembled WGS sequence"/>
</dbReference>
<evidence type="ECO:0000256" key="1">
    <source>
        <dbReference type="SAM" id="Phobius"/>
    </source>
</evidence>
<comment type="caution">
    <text evidence="2">The sequence shown here is derived from an EMBL/GenBank/DDBJ whole genome shotgun (WGS) entry which is preliminary data.</text>
</comment>